<dbReference type="Pfam" id="PF16220">
    <property type="entry name" value="DUF4880"/>
    <property type="match status" value="1"/>
</dbReference>
<dbReference type="Proteomes" id="UP001254257">
    <property type="component" value="Unassembled WGS sequence"/>
</dbReference>
<dbReference type="RefSeq" id="WP_316018346.1">
    <property type="nucleotide sequence ID" value="NZ_JAWDID010000013.1"/>
</dbReference>
<sequence length="323" mass="34144">MKNAPDQQGVPDVALSDEAIDWLVALNSGRATDQDRASFAEWRTRSAAHELAAREAEAIWHGVGIAGARARTSERKASRAKLTRRAVVGGGVLVAGGWALGQSGALSFRGFADHVTGTGERRTVMLPDGSSVLLNAGTALSVNFGEGKRALRLLAGEATFTVRPDPSRPFVVDASGGRTRAVGTAFNIDIRPGETVVTVLEGVVEVTGAASATEAVVVRADQRVRYAASGRLSTPQAVDADIETAWRRGKLIFNRRPLGGVVAEIERYRSGTIIIAGSRLRTLEVTGVFDLGDPEAILRTIEETLPVRALRLPLVTVLHGAGV</sequence>
<protein>
    <submittedName>
        <fullName evidence="3">FecR family protein</fullName>
    </submittedName>
</protein>
<accession>A0ABU3S6R4</accession>
<gene>
    <name evidence="3" type="ORF">RKE40_11330</name>
</gene>
<comment type="caution">
    <text evidence="3">The sequence shown here is derived from an EMBL/GenBank/DDBJ whole genome shotgun (WGS) entry which is preliminary data.</text>
</comment>
<dbReference type="Pfam" id="PF04773">
    <property type="entry name" value="FecR"/>
    <property type="match status" value="1"/>
</dbReference>
<keyword evidence="4" id="KW-1185">Reference proteome</keyword>
<evidence type="ECO:0000259" key="1">
    <source>
        <dbReference type="Pfam" id="PF04773"/>
    </source>
</evidence>
<dbReference type="InterPro" id="IPR012373">
    <property type="entry name" value="Ferrdict_sens_TM"/>
</dbReference>
<dbReference type="EMBL" id="JAWDID010000013">
    <property type="protein sequence ID" value="MDU0340480.1"/>
    <property type="molecule type" value="Genomic_DNA"/>
</dbReference>
<feature type="domain" description="FecR N-terminal" evidence="2">
    <location>
        <begin position="17"/>
        <end position="58"/>
    </location>
</feature>
<proteinExistence type="predicted"/>
<dbReference type="Gene3D" id="2.60.120.1440">
    <property type="match status" value="1"/>
</dbReference>
<dbReference type="PANTHER" id="PTHR30273:SF2">
    <property type="entry name" value="PROTEIN FECR"/>
    <property type="match status" value="1"/>
</dbReference>
<name>A0ABU3S6R4_9HYPH</name>
<dbReference type="InterPro" id="IPR032623">
    <property type="entry name" value="FecR_N"/>
</dbReference>
<dbReference type="InterPro" id="IPR006860">
    <property type="entry name" value="FecR"/>
</dbReference>
<evidence type="ECO:0000313" key="4">
    <source>
        <dbReference type="Proteomes" id="UP001254257"/>
    </source>
</evidence>
<feature type="domain" description="FecR protein" evidence="1">
    <location>
        <begin position="113"/>
        <end position="205"/>
    </location>
</feature>
<reference evidence="3 4" key="1">
    <citation type="submission" date="2023-09" db="EMBL/GenBank/DDBJ databases">
        <title>Whole genome shotgun sequencing (WGS) of Bosea sp. ZW T0_25, isolated from stored onions (Allium cepa).</title>
        <authorList>
            <person name="Stoll D.A."/>
            <person name="Huch M."/>
        </authorList>
    </citation>
    <scope>NUCLEOTIDE SEQUENCE [LARGE SCALE GENOMIC DNA]</scope>
    <source>
        <strain evidence="3 4">ZW T0_25</strain>
    </source>
</reference>
<dbReference type="PANTHER" id="PTHR30273">
    <property type="entry name" value="PERIPLASMIC SIGNAL SENSOR AND SIGMA FACTOR ACTIVATOR FECR-RELATED"/>
    <property type="match status" value="1"/>
</dbReference>
<dbReference type="PIRSF" id="PIRSF018266">
    <property type="entry name" value="FecR"/>
    <property type="match status" value="1"/>
</dbReference>
<organism evidence="3 4">
    <name type="scientific">Bosea rubneri</name>
    <dbReference type="NCBI Taxonomy" id="3075434"/>
    <lineage>
        <taxon>Bacteria</taxon>
        <taxon>Pseudomonadati</taxon>
        <taxon>Pseudomonadota</taxon>
        <taxon>Alphaproteobacteria</taxon>
        <taxon>Hyphomicrobiales</taxon>
        <taxon>Boseaceae</taxon>
        <taxon>Bosea</taxon>
    </lineage>
</organism>
<evidence type="ECO:0000313" key="3">
    <source>
        <dbReference type="EMBL" id="MDU0340480.1"/>
    </source>
</evidence>
<evidence type="ECO:0000259" key="2">
    <source>
        <dbReference type="Pfam" id="PF16220"/>
    </source>
</evidence>
<dbReference type="Gene3D" id="3.55.50.30">
    <property type="match status" value="1"/>
</dbReference>